<feature type="compositionally biased region" description="Low complexity" evidence="1">
    <location>
        <begin position="225"/>
        <end position="236"/>
    </location>
</feature>
<feature type="region of interest" description="Disordered" evidence="1">
    <location>
        <begin position="202"/>
        <end position="248"/>
    </location>
</feature>
<accession>A0A7S0WXV6</accession>
<dbReference type="AlphaFoldDB" id="A0A7S0WXV6"/>
<gene>
    <name evidence="2" type="ORF">POBO1169_LOCUS18928</name>
</gene>
<name>A0A7S0WXV6_9CHLO</name>
<organism evidence="2">
    <name type="scientific">Pyramimonas obovata</name>
    <dbReference type="NCBI Taxonomy" id="1411642"/>
    <lineage>
        <taxon>Eukaryota</taxon>
        <taxon>Viridiplantae</taxon>
        <taxon>Chlorophyta</taxon>
        <taxon>Pyramimonadophyceae</taxon>
        <taxon>Pyramimonadales</taxon>
        <taxon>Pyramimonadaceae</taxon>
        <taxon>Pyramimonas</taxon>
        <taxon>Pyramimonas incertae sedis</taxon>
    </lineage>
</organism>
<sequence length="248" mass="26742">MVHLQLAKANQAFAHYQVFPWTADPSLPKEHGDLRAAEAALGAAMAAAEGLGWNREFELHTDLAHAMYARLMTTEVTDVSTTPTSLSTFKVDQLKGKQIDRYEALLRGARREAQLGVDRGPRAPDSLAGLSMAYAKAFHELGVVLTACAGINLDATFQDALRAFEEAIQVEPNDALSINKAQMLHMNMELLTERAITSTNILNENRSVPDANGEISTGRAEAAEEPSTSQQSSAPAPNEPGKQGCTLL</sequence>
<reference evidence="2" key="1">
    <citation type="submission" date="2021-01" db="EMBL/GenBank/DDBJ databases">
        <authorList>
            <person name="Corre E."/>
            <person name="Pelletier E."/>
            <person name="Niang G."/>
            <person name="Scheremetjew M."/>
            <person name="Finn R."/>
            <person name="Kale V."/>
            <person name="Holt S."/>
            <person name="Cochrane G."/>
            <person name="Meng A."/>
            <person name="Brown T."/>
            <person name="Cohen L."/>
        </authorList>
    </citation>
    <scope>NUCLEOTIDE SEQUENCE</scope>
    <source>
        <strain evidence="2">CCMP722</strain>
    </source>
</reference>
<evidence type="ECO:0000256" key="1">
    <source>
        <dbReference type="SAM" id="MobiDB-lite"/>
    </source>
</evidence>
<evidence type="ECO:0000313" key="2">
    <source>
        <dbReference type="EMBL" id="CAD8689055.1"/>
    </source>
</evidence>
<protein>
    <submittedName>
        <fullName evidence="2">Uncharacterized protein</fullName>
    </submittedName>
</protein>
<proteinExistence type="predicted"/>
<dbReference type="EMBL" id="HBFA01037854">
    <property type="protein sequence ID" value="CAD8689055.1"/>
    <property type="molecule type" value="Transcribed_RNA"/>
</dbReference>